<name>A0A2S9X0N4_9NEIS</name>
<reference evidence="1 2" key="1">
    <citation type="submission" date="2017-01" db="EMBL/GenBank/DDBJ databases">
        <title>New insights into the genetic diversity of Chromobacterium isolated from tropical freshwater lake.</title>
        <authorList>
            <person name="Santos A.B."/>
            <person name="Nascimento A.M."/>
            <person name="Da Silva P.C."/>
        </authorList>
    </citation>
    <scope>NUCLEOTIDE SEQUENCE [LARGE SCALE GENOMIC DNA]</scope>
    <source>
        <strain evidence="1 2">56AF</strain>
    </source>
</reference>
<dbReference type="OrthoDB" id="8587058at2"/>
<dbReference type="Proteomes" id="UP000239469">
    <property type="component" value="Unassembled WGS sequence"/>
</dbReference>
<proteinExistence type="predicted"/>
<accession>A0A2S9X0N4</accession>
<dbReference type="AlphaFoldDB" id="A0A2S9X0N4"/>
<sequence>MAKTIVAREAGYLLAVKKNQPKLRQAVACALHNDSTERVASAQKGHGRTVLQHVVIAPAEGIVDAQTRPDCKTVGRVMVANNRRWCNAIICHSEH</sequence>
<protein>
    <submittedName>
        <fullName evidence="1">Uncharacterized protein</fullName>
    </submittedName>
</protein>
<evidence type="ECO:0000313" key="1">
    <source>
        <dbReference type="EMBL" id="PRP69284.1"/>
    </source>
</evidence>
<comment type="caution">
    <text evidence="1">The sequence shown here is derived from an EMBL/GenBank/DDBJ whole genome shotgun (WGS) entry which is preliminary data.</text>
</comment>
<gene>
    <name evidence="1" type="ORF">BUE93_18015</name>
</gene>
<dbReference type="RefSeq" id="WP_106077733.1">
    <property type="nucleotide sequence ID" value="NZ_MTBD01000032.1"/>
</dbReference>
<organism evidence="1 2">
    <name type="scientific">Chromobacterium amazonense</name>
    <dbReference type="NCBI Taxonomy" id="1382803"/>
    <lineage>
        <taxon>Bacteria</taxon>
        <taxon>Pseudomonadati</taxon>
        <taxon>Pseudomonadota</taxon>
        <taxon>Betaproteobacteria</taxon>
        <taxon>Neisseriales</taxon>
        <taxon>Chromobacteriaceae</taxon>
        <taxon>Chromobacterium</taxon>
    </lineage>
</organism>
<evidence type="ECO:0000313" key="2">
    <source>
        <dbReference type="Proteomes" id="UP000239469"/>
    </source>
</evidence>
<dbReference type="EMBL" id="MTBD01000032">
    <property type="protein sequence ID" value="PRP69284.1"/>
    <property type="molecule type" value="Genomic_DNA"/>
</dbReference>